<dbReference type="SMART" id="SM00228">
    <property type="entry name" value="PDZ"/>
    <property type="match status" value="1"/>
</dbReference>
<feature type="region of interest" description="Disordered" evidence="1">
    <location>
        <begin position="908"/>
        <end position="944"/>
    </location>
</feature>
<dbReference type="OMA" id="GPGPCNK"/>
<feature type="compositionally biased region" description="Basic and acidic residues" evidence="1">
    <location>
        <begin position="820"/>
        <end position="841"/>
    </location>
</feature>
<dbReference type="GO" id="GO:0016324">
    <property type="term" value="C:apical plasma membrane"/>
    <property type="evidence" value="ECO:0000318"/>
    <property type="project" value="GO_Central"/>
</dbReference>
<feature type="region of interest" description="Disordered" evidence="1">
    <location>
        <begin position="384"/>
        <end position="420"/>
    </location>
</feature>
<feature type="compositionally biased region" description="Low complexity" evidence="1">
    <location>
        <begin position="384"/>
        <end position="401"/>
    </location>
</feature>
<dbReference type="STRING" id="7918.ENSLOCP00000012230"/>
<dbReference type="HOGENOM" id="CLU_325867_0_0_1"/>
<feature type="region of interest" description="Disordered" evidence="1">
    <location>
        <begin position="1"/>
        <end position="86"/>
    </location>
</feature>
<protein>
    <submittedName>
        <fullName evidence="3">Si:dkey-121a11.3</fullName>
    </submittedName>
</protein>
<dbReference type="FunFam" id="2.30.42.10:FF:000215">
    <property type="entry name" value="uncharacterized protein KIAA1614 homolog"/>
    <property type="match status" value="1"/>
</dbReference>
<evidence type="ECO:0000256" key="1">
    <source>
        <dbReference type="SAM" id="MobiDB-lite"/>
    </source>
</evidence>
<dbReference type="Pfam" id="PF15737">
    <property type="entry name" value="DUF4685"/>
    <property type="match status" value="1"/>
</dbReference>
<dbReference type="SUPFAM" id="SSF50156">
    <property type="entry name" value="PDZ domain-like"/>
    <property type="match status" value="1"/>
</dbReference>
<dbReference type="Proteomes" id="UP000018468">
    <property type="component" value="Linkage group LG10"/>
</dbReference>
<dbReference type="GO" id="GO:0007098">
    <property type="term" value="P:centrosome cycle"/>
    <property type="evidence" value="ECO:0000318"/>
    <property type="project" value="GO_Central"/>
</dbReference>
<dbReference type="eggNOG" id="KOG3606">
    <property type="taxonomic scope" value="Eukaryota"/>
</dbReference>
<dbReference type="GeneTree" id="ENSGT00390000013003"/>
<accession>W5MV21</accession>
<feature type="region of interest" description="Disordered" evidence="1">
    <location>
        <begin position="616"/>
        <end position="713"/>
    </location>
</feature>
<evidence type="ECO:0000313" key="4">
    <source>
        <dbReference type="Proteomes" id="UP000018468"/>
    </source>
</evidence>
<feature type="compositionally biased region" description="Polar residues" evidence="1">
    <location>
        <begin position="493"/>
        <end position="503"/>
    </location>
</feature>
<dbReference type="EMBL" id="AHAT01000087">
    <property type="status" value="NOT_ANNOTATED_CDS"/>
    <property type="molecule type" value="Genomic_DNA"/>
</dbReference>
<dbReference type="Pfam" id="PF00595">
    <property type="entry name" value="PDZ"/>
    <property type="match status" value="1"/>
</dbReference>
<feature type="region of interest" description="Disordered" evidence="1">
    <location>
        <begin position="778"/>
        <end position="841"/>
    </location>
</feature>
<dbReference type="Gene3D" id="2.30.42.10">
    <property type="match status" value="1"/>
</dbReference>
<dbReference type="PROSITE" id="PS50106">
    <property type="entry name" value="PDZ"/>
    <property type="match status" value="1"/>
</dbReference>
<feature type="region of interest" description="Disordered" evidence="1">
    <location>
        <begin position="855"/>
        <end position="894"/>
    </location>
</feature>
<reference evidence="4" key="1">
    <citation type="submission" date="2011-12" db="EMBL/GenBank/DDBJ databases">
        <title>The Draft Genome of Lepisosteus oculatus.</title>
        <authorList>
            <consortium name="The Broad Institute Genome Assembly &amp; Analysis Group"/>
            <consortium name="Computational R&amp;D Group"/>
            <consortium name="and Sequencing Platform"/>
            <person name="Di Palma F."/>
            <person name="Alfoldi J."/>
            <person name="Johnson J."/>
            <person name="Berlin A."/>
            <person name="Gnerre S."/>
            <person name="Jaffe D."/>
            <person name="MacCallum I."/>
            <person name="Young S."/>
            <person name="Walker B.J."/>
            <person name="Lander E.S."/>
            <person name="Lindblad-Toh K."/>
        </authorList>
    </citation>
    <scope>NUCLEOTIDE SEQUENCE [LARGE SCALE GENOMIC DNA]</scope>
</reference>
<name>W5MV21_LEPOC</name>
<dbReference type="Ensembl" id="ENSLOCT00000012251.1">
    <property type="protein sequence ID" value="ENSLOCP00000012230.1"/>
    <property type="gene ID" value="ENSLOCG00000009981.1"/>
</dbReference>
<feature type="compositionally biased region" description="Basic and acidic residues" evidence="1">
    <location>
        <begin position="35"/>
        <end position="50"/>
    </location>
</feature>
<feature type="domain" description="PDZ" evidence="2">
    <location>
        <begin position="977"/>
        <end position="1043"/>
    </location>
</feature>
<feature type="compositionally biased region" description="Polar residues" evidence="1">
    <location>
        <begin position="733"/>
        <end position="744"/>
    </location>
</feature>
<feature type="compositionally biased region" description="Low complexity" evidence="1">
    <location>
        <begin position="871"/>
        <end position="884"/>
    </location>
</feature>
<dbReference type="InterPro" id="IPR051741">
    <property type="entry name" value="PAR6_homolog"/>
</dbReference>
<dbReference type="PANTHER" id="PTHR14102">
    <property type="entry name" value="PAR-6-RELATED"/>
    <property type="match status" value="1"/>
</dbReference>
<feature type="compositionally biased region" description="Polar residues" evidence="1">
    <location>
        <begin position="53"/>
        <end position="71"/>
    </location>
</feature>
<dbReference type="InParanoid" id="W5MV21"/>
<dbReference type="EMBL" id="AHAT01000086">
    <property type="status" value="NOT_ANNOTATED_CDS"/>
    <property type="molecule type" value="Genomic_DNA"/>
</dbReference>
<dbReference type="AlphaFoldDB" id="W5MV21"/>
<dbReference type="GO" id="GO:0007163">
    <property type="term" value="P:establishment or maintenance of cell polarity"/>
    <property type="evidence" value="ECO:0000318"/>
    <property type="project" value="GO_Central"/>
</dbReference>
<dbReference type="GO" id="GO:0060341">
    <property type="term" value="P:regulation of cellular localization"/>
    <property type="evidence" value="ECO:0000318"/>
    <property type="project" value="GO_Central"/>
</dbReference>
<dbReference type="InterPro" id="IPR001478">
    <property type="entry name" value="PDZ"/>
</dbReference>
<proteinExistence type="predicted"/>
<reference evidence="3" key="3">
    <citation type="submission" date="2025-09" db="UniProtKB">
        <authorList>
            <consortium name="Ensembl"/>
        </authorList>
    </citation>
    <scope>IDENTIFICATION</scope>
</reference>
<dbReference type="InterPro" id="IPR032756">
    <property type="entry name" value="DUF4685"/>
</dbReference>
<evidence type="ECO:0000313" key="3">
    <source>
        <dbReference type="Ensembl" id="ENSLOCP00000012230.1"/>
    </source>
</evidence>
<dbReference type="PANTHER" id="PTHR14102:SF12">
    <property type="entry name" value="CDNA SEQUENCE BC034090"/>
    <property type="match status" value="1"/>
</dbReference>
<feature type="compositionally biased region" description="Low complexity" evidence="1">
    <location>
        <begin position="1"/>
        <end position="15"/>
    </location>
</feature>
<dbReference type="Bgee" id="ENSLOCG00000009981">
    <property type="expression patterns" value="Expressed in camera-type eye and 7 other cell types or tissues"/>
</dbReference>
<evidence type="ECO:0000259" key="2">
    <source>
        <dbReference type="PROSITE" id="PS50106"/>
    </source>
</evidence>
<feature type="region of interest" description="Disordered" evidence="1">
    <location>
        <begin position="439"/>
        <end position="511"/>
    </location>
</feature>
<dbReference type="InterPro" id="IPR036034">
    <property type="entry name" value="PDZ_sf"/>
</dbReference>
<dbReference type="GO" id="GO:0005634">
    <property type="term" value="C:nucleus"/>
    <property type="evidence" value="ECO:0000318"/>
    <property type="project" value="GO_Central"/>
</dbReference>
<reference evidence="3" key="2">
    <citation type="submission" date="2025-08" db="UniProtKB">
        <authorList>
            <consortium name="Ensembl"/>
        </authorList>
    </citation>
    <scope>IDENTIFICATION</scope>
</reference>
<dbReference type="GO" id="GO:0005938">
    <property type="term" value="C:cell cortex"/>
    <property type="evidence" value="ECO:0000318"/>
    <property type="project" value="GO_Central"/>
</dbReference>
<keyword evidence="4" id="KW-1185">Reference proteome</keyword>
<feature type="region of interest" description="Disordered" evidence="1">
    <location>
        <begin position="259"/>
        <end position="278"/>
    </location>
</feature>
<feature type="region of interest" description="Disordered" evidence="1">
    <location>
        <begin position="730"/>
        <end position="764"/>
    </location>
</feature>
<feature type="compositionally biased region" description="Polar residues" evidence="1">
    <location>
        <begin position="908"/>
        <end position="920"/>
    </location>
</feature>
<organism evidence="3 4">
    <name type="scientific">Lepisosteus oculatus</name>
    <name type="common">Spotted gar</name>
    <dbReference type="NCBI Taxonomy" id="7918"/>
    <lineage>
        <taxon>Eukaryota</taxon>
        <taxon>Metazoa</taxon>
        <taxon>Chordata</taxon>
        <taxon>Craniata</taxon>
        <taxon>Vertebrata</taxon>
        <taxon>Euteleostomi</taxon>
        <taxon>Actinopterygii</taxon>
        <taxon>Neopterygii</taxon>
        <taxon>Holostei</taxon>
        <taxon>Semionotiformes</taxon>
        <taxon>Lepisosteidae</taxon>
        <taxon>Lepisosteus</taxon>
    </lineage>
</organism>
<sequence>PWKRSPAPRSSSIPACHTDQAPGSAVSALQSKVKALSERRAAGKEDKGPSAHEQGQQRKGPSKAPTGQQVASKPIGSDEEVDPQFQVHTYLTDNILQSDQEDLYEDPYKMGPLSSLALSRGLGEGASLENLSNGVGVQEEPNTKSWTPPKGFWKAARPETLLLRDNLQAGSEQALRADTQHQLWEAPIQRKATPGAQPLRRDLQRSDSLESHLWRAGRKELPLGGLWRADSWESVCSNSSSLSLAERVEMNRGILKQMLNRPESRSQSPLELRGKELPECNGRGLSTLNDSDWDSGISLQDSEHSHSGRAFVSCEELPLSPRHEQAKRLLERARMKARSHPLKADHSILPIQKEAPKVLNWQGHEESSGAGLLRRGLAGRDGATASCGNLSDSSSGESSGGLRRRHGQSPTRVRFEDESAQDAEVRYLERLQQRRRAAERGQGLLVSKPHLSSYVNGGPSKSEGSSGRAERGRSPEGAPLWSRKTRRTHDGSHSNSESGSDKGQSAGRKCDSCGSVLQELDQSLLPNSRTPQQAPCRAQQELAVKMIPCWVSPSNHRVRTECIKETYIGEVSPVEDRDFRTGNGTCGPHGQAVQIQDVKGSVLKERSEAMQTIRTGEPCPTFTKGNEPATDAKGGLSYSDRTVAHAKGQQRPLVQENSRPRPSGAENGSPGLKNSTLPPNPYTAEPDYPPDSKPKKSALKNGSKNHPSGQRIVKVLPSVQYRLIHLPEDHNSDFSQTAESQGHSATPEDERIKQPPANSSLPATLICGSCADTQVEEREKERDLGTVETGQAPPESTVSTAHLEPLSSGDSRHRGLLRAEYPRDSAEKYPESSEMKDDRPKLSLRRFLSAIGHSTVGRLSKGRSSSMEQLSVSPRHSAGSPSSSQKPCGQLKKAPSLQSLRLGSPFTQLRKASSVQSLQSPKRKADRSSAYMVGEPASFSPTHRGLQRALSVEDVGCPSGVRTVGRVAQAFPDGTLLLELSRPANGPFGFLISRGKGRPDSGVYVEEMGDSGTQKLYAGLLGVGDEILEVNGEKVAGLSLEEVTWLMTQHTTTSIRVLRHRRSPQ</sequence>